<evidence type="ECO:0000313" key="3">
    <source>
        <dbReference type="EMBL" id="CBG73111.1"/>
    </source>
</evidence>
<feature type="domain" description="NTP pyrophosphohydrolase MazG-like" evidence="2">
    <location>
        <begin position="127"/>
        <end position="182"/>
    </location>
</feature>
<evidence type="ECO:0000259" key="2">
    <source>
        <dbReference type="Pfam" id="PF03819"/>
    </source>
</evidence>
<dbReference type="SUPFAM" id="SSF101386">
    <property type="entry name" value="all-alpha NTP pyrophosphatases"/>
    <property type="match status" value="1"/>
</dbReference>
<dbReference type="CDD" id="cd11532">
    <property type="entry name" value="NTP-PPase_COG4997"/>
    <property type="match status" value="1"/>
</dbReference>
<dbReference type="HOGENOM" id="CLU_703824_0_0_11"/>
<dbReference type="InterPro" id="IPR038735">
    <property type="entry name" value="MSMEG_1276-like_NTP-PPase_dom"/>
</dbReference>
<feature type="region of interest" description="Disordered" evidence="1">
    <location>
        <begin position="334"/>
        <end position="392"/>
    </location>
</feature>
<reference evidence="3 4" key="1">
    <citation type="journal article" date="2010" name="Mol. Plant Microbe Interact.">
        <title>Streptomyces scabies 87-22 contains a coronafacic acid-like biosynthetic cluster that contributes to plant-microbe interactions.</title>
        <authorList>
            <person name="Bignell D.R."/>
            <person name="Seipke R.F."/>
            <person name="Huguet-Tapia J.C."/>
            <person name="Chambers A.H."/>
            <person name="Parry R.J."/>
            <person name="Loria R."/>
        </authorList>
    </citation>
    <scope>NUCLEOTIDE SEQUENCE [LARGE SCALE GENOMIC DNA]</scope>
    <source>
        <strain evidence="3 4">87.22</strain>
    </source>
</reference>
<protein>
    <recommendedName>
        <fullName evidence="2">NTP pyrophosphohydrolase MazG-like domain-containing protein</fullName>
    </recommendedName>
</protein>
<dbReference type="eggNOG" id="COG4997">
    <property type="taxonomic scope" value="Bacteria"/>
</dbReference>
<name>C9Z922_STRSW</name>
<sequence>MNAMGHRPYPDVDRALAQLERHHTRQVVTIHADTSALQAAFGRLRSIEPPASRLAYPLTFSAVGRTIAEASRSRAAAAGPRLEWPASPSSNQVTEKLIRDLIPALAAADGQHLTVRTAAAQEMPGLLRRKLVEESAEAAAADGQHLVEELADVLEVVRALAAVHDFEVADVERARVAKLSARGGFERGVVLEGTPTVVPAADRAPETPQPETRVELQVWPLQRVLTEVCCGSQDWTWEEEWADLARRHAETGYLDRLEEQIRANGITMPVLIGSDGRLWDGHHRLCIAVRLGIGYVPVEITQTASEEPGSGVLVQLTDAELHARFAHPAYEYRTTEGPRKQWDNAGVPPADDNGDPDPTWERNTDAGRDGWERWDHTEESYWRRPLPQEPGR</sequence>
<dbReference type="AlphaFoldDB" id="C9Z922"/>
<dbReference type="Pfam" id="PF03819">
    <property type="entry name" value="MazG"/>
    <property type="match status" value="1"/>
</dbReference>
<dbReference type="InterPro" id="IPR036086">
    <property type="entry name" value="ParB/Sulfiredoxin_sf"/>
</dbReference>
<evidence type="ECO:0000313" key="4">
    <source>
        <dbReference type="Proteomes" id="UP000001444"/>
    </source>
</evidence>
<evidence type="ECO:0000256" key="1">
    <source>
        <dbReference type="SAM" id="MobiDB-lite"/>
    </source>
</evidence>
<proteinExistence type="predicted"/>
<accession>C9Z922</accession>
<dbReference type="EMBL" id="FN554889">
    <property type="protein sequence ID" value="CBG73111.1"/>
    <property type="molecule type" value="Genomic_DNA"/>
</dbReference>
<gene>
    <name evidence="3" type="ordered locus">SCAB_60921</name>
</gene>
<feature type="compositionally biased region" description="Basic and acidic residues" evidence="1">
    <location>
        <begin position="359"/>
        <end position="382"/>
    </location>
</feature>
<dbReference type="Proteomes" id="UP000001444">
    <property type="component" value="Chromosome"/>
</dbReference>
<dbReference type="KEGG" id="scb:SCAB_60921"/>
<dbReference type="SUPFAM" id="SSF110849">
    <property type="entry name" value="ParB/Sulfiredoxin"/>
    <property type="match status" value="1"/>
</dbReference>
<dbReference type="InterPro" id="IPR004518">
    <property type="entry name" value="MazG-like_dom"/>
</dbReference>
<organism evidence="3 4">
    <name type="scientific">Streptomyces scabiei (strain 87.22)</name>
    <dbReference type="NCBI Taxonomy" id="680198"/>
    <lineage>
        <taxon>Bacteria</taxon>
        <taxon>Bacillati</taxon>
        <taxon>Actinomycetota</taxon>
        <taxon>Actinomycetes</taxon>
        <taxon>Kitasatosporales</taxon>
        <taxon>Streptomycetaceae</taxon>
        <taxon>Streptomyces</taxon>
    </lineage>
</organism>
<dbReference type="STRING" id="680198.SCAB_60921"/>
<keyword evidence="4" id="KW-1185">Reference proteome</keyword>
<dbReference type="Gene3D" id="3.90.1530.10">
    <property type="entry name" value="Conserved hypothetical protein from pyrococcus furiosus pfu- 392566-001, ParB domain"/>
    <property type="match status" value="1"/>
</dbReference>